<dbReference type="SUPFAM" id="SSF75005">
    <property type="entry name" value="Arabinanase/levansucrase/invertase"/>
    <property type="match status" value="1"/>
</dbReference>
<comment type="caution">
    <text evidence="6">The sequence shown here is derived from an EMBL/GenBank/DDBJ whole genome shotgun (WGS) entry which is preliminary data.</text>
</comment>
<protein>
    <recommendedName>
        <fullName evidence="5">Beta-xylosidase C-terminal Concanavalin A-like domain-containing protein</fullName>
    </recommendedName>
</protein>
<dbReference type="PANTHER" id="PTHR42812">
    <property type="entry name" value="BETA-XYLOSIDASE"/>
    <property type="match status" value="1"/>
</dbReference>
<dbReference type="GO" id="GO:0004553">
    <property type="term" value="F:hydrolase activity, hydrolyzing O-glycosyl compounds"/>
    <property type="evidence" value="ECO:0007669"/>
    <property type="project" value="InterPro"/>
</dbReference>
<dbReference type="SUPFAM" id="SSF49899">
    <property type="entry name" value="Concanavalin A-like lectins/glucanases"/>
    <property type="match status" value="1"/>
</dbReference>
<evidence type="ECO:0000259" key="5">
    <source>
        <dbReference type="Pfam" id="PF17851"/>
    </source>
</evidence>
<evidence type="ECO:0000256" key="2">
    <source>
        <dbReference type="ARBA" id="ARBA00022801"/>
    </source>
</evidence>
<dbReference type="Gene3D" id="2.60.120.200">
    <property type="match status" value="1"/>
</dbReference>
<dbReference type="EMBL" id="JABELV010000302">
    <property type="protein sequence ID" value="KAG7527395.1"/>
    <property type="molecule type" value="Genomic_DNA"/>
</dbReference>
<evidence type="ECO:0000256" key="3">
    <source>
        <dbReference type="ARBA" id="ARBA00023295"/>
    </source>
</evidence>
<dbReference type="PANTHER" id="PTHR42812:SF16">
    <property type="entry name" value="HYDROLASE, PUTATIVE (AFU_ORTHOLOGUE AFUA_7G06110)-RELATED"/>
    <property type="match status" value="1"/>
</dbReference>
<evidence type="ECO:0000256" key="1">
    <source>
        <dbReference type="ARBA" id="ARBA00009865"/>
    </source>
</evidence>
<name>A0A8K0NMI4_9TREE</name>
<dbReference type="AlphaFoldDB" id="A0A8K0NMI4"/>
<dbReference type="InterPro" id="IPR013320">
    <property type="entry name" value="ConA-like_dom_sf"/>
</dbReference>
<evidence type="ECO:0000313" key="6">
    <source>
        <dbReference type="EMBL" id="KAG7527395.1"/>
    </source>
</evidence>
<proteinExistence type="inferred from homology"/>
<dbReference type="Proteomes" id="UP000812966">
    <property type="component" value="Unassembled WGS sequence"/>
</dbReference>
<dbReference type="Pfam" id="PF17851">
    <property type="entry name" value="GH43_C2"/>
    <property type="match status" value="1"/>
</dbReference>
<accession>A0A8K0NMI4</accession>
<keyword evidence="3 4" id="KW-0326">Glycosidase</keyword>
<feature type="domain" description="Beta-xylosidase C-terminal Concanavalin A-like" evidence="5">
    <location>
        <begin position="353"/>
        <end position="550"/>
    </location>
</feature>
<keyword evidence="2 4" id="KW-0378">Hydrolase</keyword>
<comment type="similarity">
    <text evidence="1 4">Belongs to the glycosyl hydrolase 43 family.</text>
</comment>
<gene>
    <name evidence="6" type="ORF">FFLO_06974</name>
</gene>
<dbReference type="InterPro" id="IPR006710">
    <property type="entry name" value="Glyco_hydro_43"/>
</dbReference>
<evidence type="ECO:0000256" key="4">
    <source>
        <dbReference type="RuleBase" id="RU361187"/>
    </source>
</evidence>
<evidence type="ECO:0000313" key="7">
    <source>
        <dbReference type="Proteomes" id="UP000812966"/>
    </source>
</evidence>
<organism evidence="6 7">
    <name type="scientific">Filobasidium floriforme</name>
    <dbReference type="NCBI Taxonomy" id="5210"/>
    <lineage>
        <taxon>Eukaryota</taxon>
        <taxon>Fungi</taxon>
        <taxon>Dikarya</taxon>
        <taxon>Basidiomycota</taxon>
        <taxon>Agaricomycotina</taxon>
        <taxon>Tremellomycetes</taxon>
        <taxon>Filobasidiales</taxon>
        <taxon>Filobasidiaceae</taxon>
        <taxon>Filobasidium</taxon>
    </lineage>
</organism>
<dbReference type="InterPro" id="IPR041542">
    <property type="entry name" value="GH43_C2"/>
</dbReference>
<dbReference type="GO" id="GO:0005975">
    <property type="term" value="P:carbohydrate metabolic process"/>
    <property type="evidence" value="ECO:0007669"/>
    <property type="project" value="InterPro"/>
</dbReference>
<dbReference type="Pfam" id="PF04616">
    <property type="entry name" value="Glyco_hydro_43"/>
    <property type="match status" value="1"/>
</dbReference>
<reference evidence="6" key="1">
    <citation type="submission" date="2020-04" db="EMBL/GenBank/DDBJ databases">
        <title>Analysis of mating type loci in Filobasidium floriforme.</title>
        <authorList>
            <person name="Nowrousian M."/>
        </authorList>
    </citation>
    <scope>NUCLEOTIDE SEQUENCE</scope>
    <source>
        <strain evidence="6">CBS 6242</strain>
    </source>
</reference>
<dbReference type="InterPro" id="IPR023296">
    <property type="entry name" value="Glyco_hydro_beta-prop_sf"/>
</dbReference>
<dbReference type="Gene3D" id="2.115.10.20">
    <property type="entry name" value="Glycosyl hydrolase domain, family 43"/>
    <property type="match status" value="1"/>
</dbReference>
<keyword evidence="7" id="KW-1185">Reference proteome</keyword>
<dbReference type="CDD" id="cd18617">
    <property type="entry name" value="GH43_XynB-like"/>
    <property type="match status" value="1"/>
</dbReference>
<dbReference type="InterPro" id="IPR051795">
    <property type="entry name" value="Glycosyl_Hydrlase_43"/>
</dbReference>
<sequence length="561" mass="62784">MSFRNPILSGFNPDPSIVFVDGVYYLATSTFQYFPGVPIYRSTDLVDWKLIGHALNRPSQLQMRTTEGGGGIFAPTLRHHKGRFYMTTCCAHRIRFGTTDPFVTPRGFYVWTDNIMDDASWSEPIFFDMLGIDQDLFFDDTTDKVYLSTTARLYQPDLPRYGFDTAPWISEVDLESGRLLTLPKLLRQSPIGVGIAEGSHIFRKDDYYYLITAEGGTETIHQQWVFRSKSGPEGPWETGPEGTVNPMVFNGEDEFVQQTGHVDFVQGHGGAWWAVMLGFRNQRHPETGDKLWSVLGRETFLCPVEWEEGWPILNGRKKIGLTGEAPEGLGLSRLSSRISWREDAPRFLSALTDTLPLGWYTVRTPIKPFHSLSASSGLTIYPSPYSITDDESPSMLLRRQDAFVGTWETVVDFTPGRPGEEAGTVVWWSKWAFSSVGVRGIEGGREVVFKFPTLEDDKIQETIFPSSHVGPVKLRIQATPTSYTLFFSEITGDSSSNPTSWTTAGSISAAVMVRQRMIDSIMTGTHFGLYAFGAHHEPSLSKASFKYATWEADRDGVAQGA</sequence>